<evidence type="ECO:0000256" key="6">
    <source>
        <dbReference type="ARBA" id="ARBA00023033"/>
    </source>
</evidence>
<keyword evidence="3 7" id="KW-0479">Metal-binding</keyword>
<comment type="cofactor">
    <cofactor evidence="1 7">
        <name>heme</name>
        <dbReference type="ChEBI" id="CHEBI:30413"/>
    </cofactor>
</comment>
<dbReference type="CDD" id="cd11041">
    <property type="entry name" value="CYP503A1-like"/>
    <property type="match status" value="1"/>
</dbReference>
<evidence type="ECO:0000256" key="4">
    <source>
        <dbReference type="ARBA" id="ARBA00023002"/>
    </source>
</evidence>
<dbReference type="GO" id="GO:0043386">
    <property type="term" value="P:mycotoxin biosynthetic process"/>
    <property type="evidence" value="ECO:0007669"/>
    <property type="project" value="UniProtKB-ARBA"/>
</dbReference>
<dbReference type="PANTHER" id="PTHR46206">
    <property type="entry name" value="CYTOCHROME P450"/>
    <property type="match status" value="1"/>
</dbReference>
<dbReference type="GO" id="GO:0004497">
    <property type="term" value="F:monooxygenase activity"/>
    <property type="evidence" value="ECO:0007669"/>
    <property type="project" value="UniProtKB-KW"/>
</dbReference>
<gene>
    <name evidence="9" type="ORF">N7449_005921</name>
</gene>
<evidence type="ECO:0000256" key="7">
    <source>
        <dbReference type="PIRSR" id="PIRSR602403-1"/>
    </source>
</evidence>
<evidence type="ECO:0000256" key="3">
    <source>
        <dbReference type="ARBA" id="ARBA00022723"/>
    </source>
</evidence>
<evidence type="ECO:0000256" key="1">
    <source>
        <dbReference type="ARBA" id="ARBA00001971"/>
    </source>
</evidence>
<dbReference type="Proteomes" id="UP001150942">
    <property type="component" value="Unassembled WGS sequence"/>
</dbReference>
<proteinExistence type="inferred from homology"/>
<keyword evidence="10" id="KW-1185">Reference proteome</keyword>
<organism evidence="9 10">
    <name type="scientific">Penicillium cf. viridicatum</name>
    <dbReference type="NCBI Taxonomy" id="2972119"/>
    <lineage>
        <taxon>Eukaryota</taxon>
        <taxon>Fungi</taxon>
        <taxon>Dikarya</taxon>
        <taxon>Ascomycota</taxon>
        <taxon>Pezizomycotina</taxon>
        <taxon>Eurotiomycetes</taxon>
        <taxon>Eurotiomycetidae</taxon>
        <taxon>Eurotiales</taxon>
        <taxon>Aspergillaceae</taxon>
        <taxon>Penicillium</taxon>
    </lineage>
</organism>
<dbReference type="GO" id="GO:0020037">
    <property type="term" value="F:heme binding"/>
    <property type="evidence" value="ECO:0007669"/>
    <property type="project" value="InterPro"/>
</dbReference>
<keyword evidence="4 8" id="KW-0560">Oxidoreductase</keyword>
<keyword evidence="6 8" id="KW-0503">Monooxygenase</keyword>
<dbReference type="SUPFAM" id="SSF56176">
    <property type="entry name" value="FAD-binding/transporter-associated domain-like"/>
    <property type="match status" value="1"/>
</dbReference>
<dbReference type="GO" id="GO:0005506">
    <property type="term" value="F:iron ion binding"/>
    <property type="evidence" value="ECO:0007669"/>
    <property type="project" value="InterPro"/>
</dbReference>
<comment type="similarity">
    <text evidence="2 8">Belongs to the cytochrome P450 family.</text>
</comment>
<dbReference type="AlphaFoldDB" id="A0A9W9MH08"/>
<evidence type="ECO:0000256" key="8">
    <source>
        <dbReference type="RuleBase" id="RU000461"/>
    </source>
</evidence>
<evidence type="ECO:0000313" key="9">
    <source>
        <dbReference type="EMBL" id="KAJ5201118.1"/>
    </source>
</evidence>
<protein>
    <submittedName>
        <fullName evidence="9">CAZyme family AA7</fullName>
    </submittedName>
</protein>
<accession>A0A9W9MH08</accession>
<dbReference type="Pfam" id="PF00067">
    <property type="entry name" value="p450"/>
    <property type="match status" value="1"/>
</dbReference>
<dbReference type="InterPro" id="IPR016169">
    <property type="entry name" value="FAD-bd_PCMH_sub2"/>
</dbReference>
<dbReference type="InterPro" id="IPR002403">
    <property type="entry name" value="Cyt_P450_E_grp-IV"/>
</dbReference>
<sequence length="648" mass="71213">MPIPGAADINNGVLMVTTSLNSVQYADDSKSVVQIGAGNRWLDVYKVGVSGLLLGGGISYFNSDHGWGANSVVNYEVVLANGTVCAANAQQNSDLYWALKGGAFNFGIVTRFDLATFSVPYMWGGGGGVGYAVASGGSSDPAAHSDPSILYNVTTGEVSGYGIYMHRGDDPAPAALKNFTDIPSTFQDFRVGKTILGLENDTNPVNFGVGNRRQLFSSTALASSAEAVYLVNQTFFDVIAANPQIKTTTDFSVTNTYQLFTPGMIRAAKASGGDPIGLYDPLGNGVLAVLYGGNCADAKDDETIYKFFQDMIDELDNRAKKVGLYYDFVYLNDAAPTQTKDIFQKFSNGTALPKLREIAESYDPDQVFQTLTTRTTRVRAVHKSLATMRRLMAPIIADTKQQLEMGTGPHNMCAWNIKNSNQKERDSLNIQAQMQLATSMAAIHTTSMTVTNAIFDLAARPEYLQPLRDELQDLRAIEPLPYLDKTSMPKLRKLDSFLKESHRLSPISLLNMRRKIVQPITLHDGTVLQPGMHIAFPLQQISNDEDLWENPSQFDGFRFQKLRDLPGNESKYQFTATGTNNLDFGYGVHACPGRFFAANEIKMILVHLIDNFDFKFKGDIGRPDSLWTPGGYHPDPSVRVLLKRRLKA</sequence>
<feature type="binding site" description="axial binding residue" evidence="7">
    <location>
        <position position="591"/>
    </location>
    <ligand>
        <name>heme</name>
        <dbReference type="ChEBI" id="CHEBI:30413"/>
    </ligand>
    <ligandPart>
        <name>Fe</name>
        <dbReference type="ChEBI" id="CHEBI:18248"/>
    </ligandPart>
</feature>
<reference evidence="9" key="2">
    <citation type="journal article" date="2023" name="IMA Fungus">
        <title>Comparative genomic study of the Penicillium genus elucidates a diverse pangenome and 15 lateral gene transfer events.</title>
        <authorList>
            <person name="Petersen C."/>
            <person name="Sorensen T."/>
            <person name="Nielsen M.R."/>
            <person name="Sondergaard T.E."/>
            <person name="Sorensen J.L."/>
            <person name="Fitzpatrick D.A."/>
            <person name="Frisvad J.C."/>
            <person name="Nielsen K.L."/>
        </authorList>
    </citation>
    <scope>NUCLEOTIDE SEQUENCE</scope>
    <source>
        <strain evidence="9">IBT 20477</strain>
    </source>
</reference>
<dbReference type="PANTHER" id="PTHR46206:SF6">
    <property type="entry name" value="CYTOCHROME P450 MONOOXYGENASE AN1598-RELATED"/>
    <property type="match status" value="1"/>
</dbReference>
<evidence type="ECO:0000256" key="5">
    <source>
        <dbReference type="ARBA" id="ARBA00023004"/>
    </source>
</evidence>
<dbReference type="GO" id="GO:0016705">
    <property type="term" value="F:oxidoreductase activity, acting on paired donors, with incorporation or reduction of molecular oxygen"/>
    <property type="evidence" value="ECO:0007669"/>
    <property type="project" value="InterPro"/>
</dbReference>
<keyword evidence="5 7" id="KW-0408">Iron</keyword>
<evidence type="ECO:0000256" key="2">
    <source>
        <dbReference type="ARBA" id="ARBA00010617"/>
    </source>
</evidence>
<dbReference type="SUPFAM" id="SSF48264">
    <property type="entry name" value="Cytochrome P450"/>
    <property type="match status" value="1"/>
</dbReference>
<dbReference type="GO" id="GO:0050660">
    <property type="term" value="F:flavin adenine dinucleotide binding"/>
    <property type="evidence" value="ECO:0007669"/>
    <property type="project" value="InterPro"/>
</dbReference>
<reference evidence="9" key="1">
    <citation type="submission" date="2022-11" db="EMBL/GenBank/DDBJ databases">
        <authorList>
            <person name="Petersen C."/>
        </authorList>
    </citation>
    <scope>NUCLEOTIDE SEQUENCE</scope>
    <source>
        <strain evidence="9">IBT 20477</strain>
    </source>
</reference>
<dbReference type="EMBL" id="JAPQKQ010000004">
    <property type="protein sequence ID" value="KAJ5201118.1"/>
    <property type="molecule type" value="Genomic_DNA"/>
</dbReference>
<dbReference type="InterPro" id="IPR017972">
    <property type="entry name" value="Cyt_P450_CS"/>
</dbReference>
<dbReference type="InterPro" id="IPR036318">
    <property type="entry name" value="FAD-bd_PCMH-like_sf"/>
</dbReference>
<dbReference type="Gene3D" id="3.30.465.10">
    <property type="match status" value="1"/>
</dbReference>
<evidence type="ECO:0000313" key="10">
    <source>
        <dbReference type="Proteomes" id="UP001150942"/>
    </source>
</evidence>
<name>A0A9W9MH08_9EURO</name>
<keyword evidence="7 8" id="KW-0349">Heme</keyword>
<dbReference type="Gene3D" id="1.10.630.10">
    <property type="entry name" value="Cytochrome P450"/>
    <property type="match status" value="1"/>
</dbReference>
<dbReference type="PRINTS" id="PR00465">
    <property type="entry name" value="EP450IV"/>
</dbReference>
<dbReference type="InterPro" id="IPR001128">
    <property type="entry name" value="Cyt_P450"/>
</dbReference>
<comment type="caution">
    <text evidence="9">The sequence shown here is derived from an EMBL/GenBank/DDBJ whole genome shotgun (WGS) entry which is preliminary data.</text>
</comment>
<dbReference type="InterPro" id="IPR036396">
    <property type="entry name" value="Cyt_P450_sf"/>
</dbReference>
<dbReference type="PROSITE" id="PS00086">
    <property type="entry name" value="CYTOCHROME_P450"/>
    <property type="match status" value="1"/>
</dbReference>
<dbReference type="OrthoDB" id="2151789at2759"/>